<organism evidence="2 3">
    <name type="scientific">Citrus x changshan-huyou</name>
    <dbReference type="NCBI Taxonomy" id="2935761"/>
    <lineage>
        <taxon>Eukaryota</taxon>
        <taxon>Viridiplantae</taxon>
        <taxon>Streptophyta</taxon>
        <taxon>Embryophyta</taxon>
        <taxon>Tracheophyta</taxon>
        <taxon>Spermatophyta</taxon>
        <taxon>Magnoliopsida</taxon>
        <taxon>eudicotyledons</taxon>
        <taxon>Gunneridae</taxon>
        <taxon>Pentapetalae</taxon>
        <taxon>rosids</taxon>
        <taxon>malvids</taxon>
        <taxon>Sapindales</taxon>
        <taxon>Rutaceae</taxon>
        <taxon>Aurantioideae</taxon>
        <taxon>Citrus</taxon>
    </lineage>
</organism>
<name>A0AAP0MTC0_9ROSI</name>
<gene>
    <name evidence="2" type="ORF">WN944_008857</name>
</gene>
<feature type="transmembrane region" description="Helical" evidence="1">
    <location>
        <begin position="101"/>
        <end position="118"/>
    </location>
</feature>
<dbReference type="Proteomes" id="UP001428341">
    <property type="component" value="Unassembled WGS sequence"/>
</dbReference>
<dbReference type="AlphaFoldDB" id="A0AAP0MTC0"/>
<accession>A0AAP0MTC0</accession>
<evidence type="ECO:0000313" key="2">
    <source>
        <dbReference type="EMBL" id="KAK9216846.1"/>
    </source>
</evidence>
<sequence length="128" mass="14620">MGLFHRESRGPAWKQGWTERTLGSLSAPPLPLLAIFGIIILLMTVSSYIKYRLQMQYTMLNLKLFLLILPLVVIFAAQLVWSFRLGFTRRGLDDMASNVPWSMVALVIVLLVLVSYQSQIQSMWTPSF</sequence>
<keyword evidence="1" id="KW-1133">Transmembrane helix</keyword>
<protein>
    <submittedName>
        <fullName evidence="2">Uncharacterized protein</fullName>
    </submittedName>
</protein>
<keyword evidence="1" id="KW-0812">Transmembrane</keyword>
<evidence type="ECO:0000313" key="3">
    <source>
        <dbReference type="Proteomes" id="UP001428341"/>
    </source>
</evidence>
<dbReference type="EMBL" id="JBCGBO010000003">
    <property type="protein sequence ID" value="KAK9216846.1"/>
    <property type="molecule type" value="Genomic_DNA"/>
</dbReference>
<dbReference type="PANTHER" id="PTHR33306:SF40">
    <property type="entry name" value="EXPRESSED PROTEIN"/>
    <property type="match status" value="1"/>
</dbReference>
<proteinExistence type="predicted"/>
<feature type="transmembrane region" description="Helical" evidence="1">
    <location>
        <begin position="61"/>
        <end position="81"/>
    </location>
</feature>
<comment type="caution">
    <text evidence="2">The sequence shown here is derived from an EMBL/GenBank/DDBJ whole genome shotgun (WGS) entry which is preliminary data.</text>
</comment>
<keyword evidence="3" id="KW-1185">Reference proteome</keyword>
<feature type="transmembrane region" description="Helical" evidence="1">
    <location>
        <begin position="30"/>
        <end position="49"/>
    </location>
</feature>
<evidence type="ECO:0000256" key="1">
    <source>
        <dbReference type="SAM" id="Phobius"/>
    </source>
</evidence>
<dbReference type="PANTHER" id="PTHR33306">
    <property type="entry name" value="EXPRESSED PROTEIN-RELATED-RELATED"/>
    <property type="match status" value="1"/>
</dbReference>
<keyword evidence="1" id="KW-0472">Membrane</keyword>
<reference evidence="2 3" key="1">
    <citation type="submission" date="2024-05" db="EMBL/GenBank/DDBJ databases">
        <title>Haplotype-resolved chromosome-level genome assembly of Huyou (Citrus changshanensis).</title>
        <authorList>
            <person name="Miao C."/>
            <person name="Chen W."/>
            <person name="Wu Y."/>
            <person name="Wang L."/>
            <person name="Zhao S."/>
            <person name="Grierson D."/>
            <person name="Xu C."/>
            <person name="Chen K."/>
        </authorList>
    </citation>
    <scope>NUCLEOTIDE SEQUENCE [LARGE SCALE GENOMIC DNA]</scope>
    <source>
        <strain evidence="2">01-14</strain>
        <tissue evidence="2">Leaf</tissue>
    </source>
</reference>